<name>A0A3P7RTD6_DIBLA</name>
<accession>A0A3P7RTD6</accession>
<reference evidence="1 2" key="1">
    <citation type="submission" date="2018-11" db="EMBL/GenBank/DDBJ databases">
        <authorList>
            <consortium name="Pathogen Informatics"/>
        </authorList>
    </citation>
    <scope>NUCLEOTIDE SEQUENCE [LARGE SCALE GENOMIC DNA]</scope>
</reference>
<dbReference type="AlphaFoldDB" id="A0A3P7RTD6"/>
<evidence type="ECO:0000313" key="2">
    <source>
        <dbReference type="Proteomes" id="UP000281553"/>
    </source>
</evidence>
<feature type="non-terminal residue" evidence="1">
    <location>
        <position position="1"/>
    </location>
</feature>
<keyword evidence="2" id="KW-1185">Reference proteome</keyword>
<gene>
    <name evidence="1" type="ORF">DILT_LOCUS19249</name>
</gene>
<sequence>ACPSAYSWSLASAVSSSSSDPAAAADGVDVKSSHPRPVLTVKWTEKNEANSSSPADSEFSIFSTWLCRLSCSSKGLFLKAELLPPNSPEAIGRLPLATTVST</sequence>
<proteinExistence type="predicted"/>
<evidence type="ECO:0000313" key="1">
    <source>
        <dbReference type="EMBL" id="VDN44039.1"/>
    </source>
</evidence>
<organism evidence="1 2">
    <name type="scientific">Dibothriocephalus latus</name>
    <name type="common">Fish tapeworm</name>
    <name type="synonym">Diphyllobothrium latum</name>
    <dbReference type="NCBI Taxonomy" id="60516"/>
    <lineage>
        <taxon>Eukaryota</taxon>
        <taxon>Metazoa</taxon>
        <taxon>Spiralia</taxon>
        <taxon>Lophotrochozoa</taxon>
        <taxon>Platyhelminthes</taxon>
        <taxon>Cestoda</taxon>
        <taxon>Eucestoda</taxon>
        <taxon>Diphyllobothriidea</taxon>
        <taxon>Diphyllobothriidae</taxon>
        <taxon>Dibothriocephalus</taxon>
    </lineage>
</organism>
<dbReference type="Proteomes" id="UP000281553">
    <property type="component" value="Unassembled WGS sequence"/>
</dbReference>
<dbReference type="EMBL" id="UYRU01110037">
    <property type="protein sequence ID" value="VDN44039.1"/>
    <property type="molecule type" value="Genomic_DNA"/>
</dbReference>
<protein>
    <submittedName>
        <fullName evidence="1">Uncharacterized protein</fullName>
    </submittedName>
</protein>